<evidence type="ECO:0000313" key="3">
    <source>
        <dbReference type="Proteomes" id="UP001172457"/>
    </source>
</evidence>
<gene>
    <name evidence="2" type="ORF">OSB04_005383</name>
</gene>
<name>A0AA38TNJ6_9ASTR</name>
<dbReference type="Proteomes" id="UP001172457">
    <property type="component" value="Chromosome 2"/>
</dbReference>
<keyword evidence="1" id="KW-0175">Coiled coil</keyword>
<sequence>MNGPQNHREAARRYGVNRSTKPWMETVRLTMADQQSVFQYQLEKLHRMYKREVEQMEAIEAKVIGRSQRHLESIRKRVKKLKVELENETVNFSDLVEVKVRVSKDINAPATPETVNLDRGST</sequence>
<evidence type="ECO:0000256" key="1">
    <source>
        <dbReference type="SAM" id="Coils"/>
    </source>
</evidence>
<protein>
    <submittedName>
        <fullName evidence="2">Uncharacterized protein</fullName>
    </submittedName>
</protein>
<dbReference type="EMBL" id="JARYMX010000002">
    <property type="protein sequence ID" value="KAJ9560223.1"/>
    <property type="molecule type" value="Genomic_DNA"/>
</dbReference>
<proteinExistence type="predicted"/>
<keyword evidence="3" id="KW-1185">Reference proteome</keyword>
<organism evidence="2 3">
    <name type="scientific">Centaurea solstitialis</name>
    <name type="common">yellow star-thistle</name>
    <dbReference type="NCBI Taxonomy" id="347529"/>
    <lineage>
        <taxon>Eukaryota</taxon>
        <taxon>Viridiplantae</taxon>
        <taxon>Streptophyta</taxon>
        <taxon>Embryophyta</taxon>
        <taxon>Tracheophyta</taxon>
        <taxon>Spermatophyta</taxon>
        <taxon>Magnoliopsida</taxon>
        <taxon>eudicotyledons</taxon>
        <taxon>Gunneridae</taxon>
        <taxon>Pentapetalae</taxon>
        <taxon>asterids</taxon>
        <taxon>campanulids</taxon>
        <taxon>Asterales</taxon>
        <taxon>Asteraceae</taxon>
        <taxon>Carduoideae</taxon>
        <taxon>Cardueae</taxon>
        <taxon>Centaureinae</taxon>
        <taxon>Centaurea</taxon>
    </lineage>
</organism>
<evidence type="ECO:0000313" key="2">
    <source>
        <dbReference type="EMBL" id="KAJ9560223.1"/>
    </source>
</evidence>
<feature type="coiled-coil region" evidence="1">
    <location>
        <begin position="42"/>
        <end position="91"/>
    </location>
</feature>
<reference evidence="2" key="1">
    <citation type="submission" date="2023-03" db="EMBL/GenBank/DDBJ databases">
        <title>Chromosome-scale reference genome and RAD-based genetic map of yellow starthistle (Centaurea solstitialis) reveal putative structural variation and QTLs associated with invader traits.</title>
        <authorList>
            <person name="Reatini B."/>
            <person name="Cang F.A."/>
            <person name="Jiang Q."/>
            <person name="Mckibben M.T.W."/>
            <person name="Barker M.S."/>
            <person name="Rieseberg L.H."/>
            <person name="Dlugosch K.M."/>
        </authorList>
    </citation>
    <scope>NUCLEOTIDE SEQUENCE</scope>
    <source>
        <strain evidence="2">CAN-66</strain>
        <tissue evidence="2">Leaf</tissue>
    </source>
</reference>
<comment type="caution">
    <text evidence="2">The sequence shown here is derived from an EMBL/GenBank/DDBJ whole genome shotgun (WGS) entry which is preliminary data.</text>
</comment>
<accession>A0AA38TNJ6</accession>
<dbReference type="AlphaFoldDB" id="A0AA38TNJ6"/>